<dbReference type="AlphaFoldDB" id="A0A1D7UWU3"/>
<dbReference type="RefSeq" id="WP_069607290.1">
    <property type="nucleotide sequence ID" value="NZ_CP015217.1"/>
</dbReference>
<evidence type="ECO:0000313" key="2">
    <source>
        <dbReference type="Proteomes" id="UP000094197"/>
    </source>
</evidence>
<keyword evidence="2" id="KW-1185">Reference proteome</keyword>
<dbReference type="SUPFAM" id="SSF56645">
    <property type="entry name" value="Acyl-CoA dehydrogenase NM domain-like"/>
    <property type="match status" value="1"/>
</dbReference>
<dbReference type="GO" id="GO:0016627">
    <property type="term" value="F:oxidoreductase activity, acting on the CH-CH group of donors"/>
    <property type="evidence" value="ECO:0007669"/>
    <property type="project" value="InterPro"/>
</dbReference>
<proteinExistence type="predicted"/>
<protein>
    <submittedName>
        <fullName evidence="1">Acyl-CoA dehydrogenase</fullName>
    </submittedName>
</protein>
<reference evidence="1 2" key="1">
    <citation type="submission" date="2016-04" db="EMBL/GenBank/DDBJ databases">
        <title>Complete genome seqeunce of Leptospira alstonii serovar Room22.</title>
        <authorList>
            <person name="Nally J.E."/>
            <person name="Bayles D.O."/>
            <person name="Hurley D."/>
            <person name="Fanning S."/>
            <person name="McMahon B.J."/>
            <person name="Arent Z."/>
        </authorList>
    </citation>
    <scope>NUCLEOTIDE SEQUENCE [LARGE SCALE GENOMIC DNA]</scope>
    <source>
        <strain evidence="1 2">GWTS #1</strain>
    </source>
</reference>
<organism evidence="1 2">
    <name type="scientific">Leptospira tipperaryensis</name>
    <dbReference type="NCBI Taxonomy" id="2564040"/>
    <lineage>
        <taxon>Bacteria</taxon>
        <taxon>Pseudomonadati</taxon>
        <taxon>Spirochaetota</taxon>
        <taxon>Spirochaetia</taxon>
        <taxon>Leptospirales</taxon>
        <taxon>Leptospiraceae</taxon>
        <taxon>Leptospira</taxon>
    </lineage>
</organism>
<dbReference type="OrthoDB" id="336673at2"/>
<dbReference type="EMBL" id="CP015217">
    <property type="protein sequence ID" value="AOP34059.1"/>
    <property type="molecule type" value="Genomic_DNA"/>
</dbReference>
<evidence type="ECO:0000313" key="1">
    <source>
        <dbReference type="EMBL" id="AOP34059.1"/>
    </source>
</evidence>
<dbReference type="KEGG" id="laj:A0128_09515"/>
<gene>
    <name evidence="1" type="ORF">A0128_09515</name>
</gene>
<dbReference type="Gene3D" id="2.40.110.10">
    <property type="entry name" value="Butyryl-CoA Dehydrogenase, subunit A, domain 2"/>
    <property type="match status" value="1"/>
</dbReference>
<dbReference type="InterPro" id="IPR046373">
    <property type="entry name" value="Acyl-CoA_Oxase/DH_mid-dom_sf"/>
</dbReference>
<dbReference type="Proteomes" id="UP000094197">
    <property type="component" value="Chromosome 1"/>
</dbReference>
<sequence>MNLKEFLSSVPSEEYHSVFRNALPYLVEEGYFDAIVGGSFESFHKKIFTLGSYPRGIGIGIALMAQTNVAGRILKFVSEGFANETETNKLPGREKTISIVKALLQGVGTGKDIISMGVSESGWKGRISNITSSYKIEGDRIVLDLTKSFLTNGANCSGFLVVAKSPNETYDVIYLPLETPGLEVELFDLEYAKEATHCRLKGEGLSFPLENLVFLNYQGYAPEIHLSEMLSASALFCGYVDLILRTLLREKRDNVDPRIAGKILDIQELLYSKILEISRKKDNDPNFRMEEVHPYGYETSLDLIYSWFTDCVSSVELTKLFPDINLFYSIHPGKTPIYQKNILKKIRALR</sequence>
<accession>A0A1D7UWU3</accession>
<dbReference type="InterPro" id="IPR009100">
    <property type="entry name" value="AcylCoA_DH/oxidase_NM_dom_sf"/>
</dbReference>
<name>A0A1D7UWU3_9LEPT</name>